<dbReference type="Pfam" id="PF13977">
    <property type="entry name" value="TetR_C_6"/>
    <property type="match status" value="1"/>
</dbReference>
<gene>
    <name evidence="7" type="ORF">GCM10009849_02160</name>
</gene>
<dbReference type="PANTHER" id="PTHR30055:SF234">
    <property type="entry name" value="HTH-TYPE TRANSCRIPTIONAL REGULATOR BETI"/>
    <property type="match status" value="1"/>
</dbReference>
<dbReference type="InterPro" id="IPR001647">
    <property type="entry name" value="HTH_TetR"/>
</dbReference>
<dbReference type="EMBL" id="BAAAQW010000002">
    <property type="protein sequence ID" value="GAA2196581.1"/>
    <property type="molecule type" value="Genomic_DNA"/>
</dbReference>
<sequence>MGYRGLMPKVSEEHRAAMRERIQAAALACVADKGFSNVSMADIIAEAGLSAGAVYVYYRSKEELVVDVGRRVFGERMTALEQLGGHDPVPPPAEAVTALMSGLASTAFFPGVAVQVWGEAVRNDELGAIARDIIAQIRAHIEHYLTAWLAASRGRAADAAASEARRLAPAVMGLIQGFAVQAALGGPGIEARYVESARALLASL</sequence>
<proteinExistence type="predicted"/>
<dbReference type="Proteomes" id="UP001500432">
    <property type="component" value="Unassembled WGS sequence"/>
</dbReference>
<evidence type="ECO:0000313" key="7">
    <source>
        <dbReference type="EMBL" id="GAA2196581.1"/>
    </source>
</evidence>
<dbReference type="PRINTS" id="PR00455">
    <property type="entry name" value="HTHTETR"/>
</dbReference>
<accession>A0ABP5NDY8</accession>
<evidence type="ECO:0000313" key="8">
    <source>
        <dbReference type="Proteomes" id="UP001500432"/>
    </source>
</evidence>
<comment type="caution">
    <text evidence="7">The sequence shown here is derived from an EMBL/GenBank/DDBJ whole genome shotgun (WGS) entry which is preliminary data.</text>
</comment>
<dbReference type="InterPro" id="IPR050109">
    <property type="entry name" value="HTH-type_TetR-like_transc_reg"/>
</dbReference>
<protein>
    <recommendedName>
        <fullName evidence="6">HTH tetR-type domain-containing protein</fullName>
    </recommendedName>
</protein>
<dbReference type="InterPro" id="IPR036271">
    <property type="entry name" value="Tet_transcr_reg_TetR-rel_C_sf"/>
</dbReference>
<name>A0ABP5NDY8_9MICC</name>
<organism evidence="7 8">
    <name type="scientific">Sinomonas flava</name>
    <dbReference type="NCBI Taxonomy" id="496857"/>
    <lineage>
        <taxon>Bacteria</taxon>
        <taxon>Bacillati</taxon>
        <taxon>Actinomycetota</taxon>
        <taxon>Actinomycetes</taxon>
        <taxon>Micrococcales</taxon>
        <taxon>Micrococcaceae</taxon>
        <taxon>Sinomonas</taxon>
    </lineage>
</organism>
<keyword evidence="2" id="KW-0805">Transcription regulation</keyword>
<dbReference type="InterPro" id="IPR009057">
    <property type="entry name" value="Homeodomain-like_sf"/>
</dbReference>
<keyword evidence="1" id="KW-0678">Repressor</keyword>
<dbReference type="InterPro" id="IPR039538">
    <property type="entry name" value="BetI_C"/>
</dbReference>
<evidence type="ECO:0000256" key="5">
    <source>
        <dbReference type="PROSITE-ProRule" id="PRU00335"/>
    </source>
</evidence>
<reference evidence="8" key="1">
    <citation type="journal article" date="2019" name="Int. J. Syst. Evol. Microbiol.">
        <title>The Global Catalogue of Microorganisms (GCM) 10K type strain sequencing project: providing services to taxonomists for standard genome sequencing and annotation.</title>
        <authorList>
            <consortium name="The Broad Institute Genomics Platform"/>
            <consortium name="The Broad Institute Genome Sequencing Center for Infectious Disease"/>
            <person name="Wu L."/>
            <person name="Ma J."/>
        </authorList>
    </citation>
    <scope>NUCLEOTIDE SEQUENCE [LARGE SCALE GENOMIC DNA]</scope>
    <source>
        <strain evidence="8">JCM 16034</strain>
    </source>
</reference>
<dbReference type="PANTHER" id="PTHR30055">
    <property type="entry name" value="HTH-TYPE TRANSCRIPTIONAL REGULATOR RUTR"/>
    <property type="match status" value="1"/>
</dbReference>
<dbReference type="SUPFAM" id="SSF46689">
    <property type="entry name" value="Homeodomain-like"/>
    <property type="match status" value="1"/>
</dbReference>
<keyword evidence="4" id="KW-0804">Transcription</keyword>
<dbReference type="Pfam" id="PF00440">
    <property type="entry name" value="TetR_N"/>
    <property type="match status" value="1"/>
</dbReference>
<dbReference type="SUPFAM" id="SSF48498">
    <property type="entry name" value="Tetracyclin repressor-like, C-terminal domain"/>
    <property type="match status" value="1"/>
</dbReference>
<feature type="DNA-binding region" description="H-T-H motif" evidence="5">
    <location>
        <begin position="39"/>
        <end position="58"/>
    </location>
</feature>
<dbReference type="Gene3D" id="1.10.357.10">
    <property type="entry name" value="Tetracycline Repressor, domain 2"/>
    <property type="match status" value="1"/>
</dbReference>
<evidence type="ECO:0000256" key="3">
    <source>
        <dbReference type="ARBA" id="ARBA00023125"/>
    </source>
</evidence>
<dbReference type="PROSITE" id="PS50977">
    <property type="entry name" value="HTH_TETR_2"/>
    <property type="match status" value="1"/>
</dbReference>
<evidence type="ECO:0000259" key="6">
    <source>
        <dbReference type="PROSITE" id="PS50977"/>
    </source>
</evidence>
<feature type="domain" description="HTH tetR-type" evidence="6">
    <location>
        <begin position="16"/>
        <end position="76"/>
    </location>
</feature>
<evidence type="ECO:0000256" key="4">
    <source>
        <dbReference type="ARBA" id="ARBA00023163"/>
    </source>
</evidence>
<keyword evidence="3 5" id="KW-0238">DNA-binding</keyword>
<keyword evidence="8" id="KW-1185">Reference proteome</keyword>
<evidence type="ECO:0000256" key="1">
    <source>
        <dbReference type="ARBA" id="ARBA00022491"/>
    </source>
</evidence>
<evidence type="ECO:0000256" key="2">
    <source>
        <dbReference type="ARBA" id="ARBA00023015"/>
    </source>
</evidence>